<feature type="domain" description="Histidine kinase" evidence="11">
    <location>
        <begin position="328"/>
        <end position="553"/>
    </location>
</feature>
<name>A0A4R3JB51_9RHOB</name>
<evidence type="ECO:0000256" key="7">
    <source>
        <dbReference type="ARBA" id="ARBA00022777"/>
    </source>
</evidence>
<keyword evidence="7" id="KW-0418">Kinase</keyword>
<dbReference type="Gene3D" id="3.30.450.350">
    <property type="entry name" value="CHASE domain"/>
    <property type="match status" value="1"/>
</dbReference>
<dbReference type="Proteomes" id="UP000295696">
    <property type="component" value="Unassembled WGS sequence"/>
</dbReference>
<reference evidence="13 14" key="1">
    <citation type="submission" date="2019-03" db="EMBL/GenBank/DDBJ databases">
        <title>Genomic Encyclopedia of Type Strains, Phase IV (KMG-IV): sequencing the most valuable type-strain genomes for metagenomic binning, comparative biology and taxonomic classification.</title>
        <authorList>
            <person name="Goeker M."/>
        </authorList>
    </citation>
    <scope>NUCLEOTIDE SEQUENCE [LARGE SCALE GENOMIC DNA]</scope>
    <source>
        <strain evidence="13 14">DSM 104836</strain>
    </source>
</reference>
<dbReference type="SUPFAM" id="SSF47384">
    <property type="entry name" value="Homodimeric domain of signal transducing histidine kinase"/>
    <property type="match status" value="1"/>
</dbReference>
<evidence type="ECO:0000256" key="3">
    <source>
        <dbReference type="ARBA" id="ARBA00012438"/>
    </source>
</evidence>
<comment type="catalytic activity">
    <reaction evidence="1">
        <text>ATP + protein L-histidine = ADP + protein N-phospho-L-histidine.</text>
        <dbReference type="EC" id="2.7.13.3"/>
    </reaction>
</comment>
<dbReference type="InterPro" id="IPR036097">
    <property type="entry name" value="HisK_dim/P_sf"/>
</dbReference>
<dbReference type="SUPFAM" id="SSF55874">
    <property type="entry name" value="ATPase domain of HSP90 chaperone/DNA topoisomerase II/histidine kinase"/>
    <property type="match status" value="1"/>
</dbReference>
<dbReference type="SMART" id="SM00387">
    <property type="entry name" value="HATPase_c"/>
    <property type="match status" value="1"/>
</dbReference>
<feature type="domain" description="CHASE" evidence="12">
    <location>
        <begin position="119"/>
        <end position="181"/>
    </location>
</feature>
<keyword evidence="14" id="KW-1185">Reference proteome</keyword>
<dbReference type="SMART" id="SM01079">
    <property type="entry name" value="CHASE"/>
    <property type="match status" value="1"/>
</dbReference>
<dbReference type="CDD" id="cd00082">
    <property type="entry name" value="HisKA"/>
    <property type="match status" value="1"/>
</dbReference>
<evidence type="ECO:0000256" key="5">
    <source>
        <dbReference type="ARBA" id="ARBA00022679"/>
    </source>
</evidence>
<dbReference type="EMBL" id="SLZU01000009">
    <property type="protein sequence ID" value="TCS62306.1"/>
    <property type="molecule type" value="Genomic_DNA"/>
</dbReference>
<dbReference type="OrthoDB" id="7179697at2"/>
<comment type="subcellular location">
    <subcellularLocation>
        <location evidence="2">Membrane</location>
    </subcellularLocation>
</comment>
<evidence type="ECO:0000256" key="9">
    <source>
        <dbReference type="ARBA" id="ARBA00023136"/>
    </source>
</evidence>
<protein>
    <recommendedName>
        <fullName evidence="3">histidine kinase</fullName>
        <ecNumber evidence="3">2.7.13.3</ecNumber>
    </recommendedName>
</protein>
<organism evidence="13 14">
    <name type="scientific">Primorskyibacter sedentarius</name>
    <dbReference type="NCBI Taxonomy" id="745311"/>
    <lineage>
        <taxon>Bacteria</taxon>
        <taxon>Pseudomonadati</taxon>
        <taxon>Pseudomonadota</taxon>
        <taxon>Alphaproteobacteria</taxon>
        <taxon>Rhodobacterales</taxon>
        <taxon>Roseobacteraceae</taxon>
        <taxon>Primorskyibacter</taxon>
    </lineage>
</organism>
<keyword evidence="9 10" id="KW-0472">Membrane</keyword>
<evidence type="ECO:0000256" key="6">
    <source>
        <dbReference type="ARBA" id="ARBA00022692"/>
    </source>
</evidence>
<dbReference type="PROSITE" id="PS50109">
    <property type="entry name" value="HIS_KIN"/>
    <property type="match status" value="1"/>
</dbReference>
<evidence type="ECO:0000256" key="10">
    <source>
        <dbReference type="SAM" id="Phobius"/>
    </source>
</evidence>
<keyword evidence="6 10" id="KW-0812">Transmembrane</keyword>
<dbReference type="Pfam" id="PF03924">
    <property type="entry name" value="CHASE"/>
    <property type="match status" value="1"/>
</dbReference>
<keyword evidence="4" id="KW-0597">Phosphoprotein</keyword>
<evidence type="ECO:0000256" key="4">
    <source>
        <dbReference type="ARBA" id="ARBA00022553"/>
    </source>
</evidence>
<dbReference type="AlphaFoldDB" id="A0A4R3JB51"/>
<dbReference type="Gene3D" id="1.10.287.130">
    <property type="match status" value="1"/>
</dbReference>
<dbReference type="InterPro" id="IPR042240">
    <property type="entry name" value="CHASE_sf"/>
</dbReference>
<dbReference type="PRINTS" id="PR00344">
    <property type="entry name" value="BCTRLSENSOR"/>
</dbReference>
<gene>
    <name evidence="13" type="ORF">EDD52_10946</name>
</gene>
<evidence type="ECO:0000256" key="1">
    <source>
        <dbReference type="ARBA" id="ARBA00000085"/>
    </source>
</evidence>
<dbReference type="Pfam" id="PF00512">
    <property type="entry name" value="HisKA"/>
    <property type="match status" value="1"/>
</dbReference>
<evidence type="ECO:0000313" key="13">
    <source>
        <dbReference type="EMBL" id="TCS62306.1"/>
    </source>
</evidence>
<keyword evidence="5" id="KW-0808">Transferase</keyword>
<dbReference type="CDD" id="cd16922">
    <property type="entry name" value="HATPase_EvgS-ArcB-TorS-like"/>
    <property type="match status" value="1"/>
</dbReference>
<dbReference type="Pfam" id="PF02518">
    <property type="entry name" value="HATPase_c"/>
    <property type="match status" value="1"/>
</dbReference>
<dbReference type="Gene3D" id="3.30.565.10">
    <property type="entry name" value="Histidine kinase-like ATPase, C-terminal domain"/>
    <property type="match status" value="1"/>
</dbReference>
<feature type="transmembrane region" description="Helical" evidence="10">
    <location>
        <begin position="258"/>
        <end position="278"/>
    </location>
</feature>
<sequence>MTRNRWSDMLGAITLCAIVAGATWFMLDKERANRLAEKAQIETDFQLRVLHRDILLRVNSLRHIASLWRIGDFDADLFVSEAQDYMAQFPGVHAVRFADADLRLRFAAHRGEDAIIPFGTRIEELGDRRRTASRDAMRTGKVTITGAVDLRDGSGRGFIAFIPVFRNEEFLGLVTLAFNADAWKQDLLLINDHHDYDRNFASRIEISGATLQQDPEFNATTTPTINTEPIDLFGHDLRVQSRPTPNFTLANRDISPEVSALLLGGLLFVGYMQLMLLLRSSRAEARAEESNAKLREANTALALEVDDRRRAEAAARKSQNATSRFLTTMSHEIRTPLNAIMGMFQLIEAADIPERHRKQAAAGYASSQRLFRGLTNVLEVSRLDAGALTIVEDTALSAPLINGWQATLEGMVIRSGKPLQMQLDLGDDLPETIRVDAGRVTQIVTNLLDNAVRFTAEGGITLSVRRAGRGRDDLKIQVIDTGKGIPEDRKHTIFKRFYQLDNGLARQHQGSGLGLSICREIARLMGATLTHANRVPLDVGSGSTFTLRLHNVAKDRHTSTQSELALGEVM</sequence>
<proteinExistence type="predicted"/>
<dbReference type="InterPro" id="IPR005467">
    <property type="entry name" value="His_kinase_dom"/>
</dbReference>
<dbReference type="GO" id="GO:0000155">
    <property type="term" value="F:phosphorelay sensor kinase activity"/>
    <property type="evidence" value="ECO:0007669"/>
    <property type="project" value="InterPro"/>
</dbReference>
<evidence type="ECO:0000313" key="14">
    <source>
        <dbReference type="Proteomes" id="UP000295696"/>
    </source>
</evidence>
<dbReference type="InterPro" id="IPR004358">
    <property type="entry name" value="Sig_transdc_His_kin-like_C"/>
</dbReference>
<evidence type="ECO:0000259" key="11">
    <source>
        <dbReference type="PROSITE" id="PS50109"/>
    </source>
</evidence>
<comment type="caution">
    <text evidence="13">The sequence shown here is derived from an EMBL/GenBank/DDBJ whole genome shotgun (WGS) entry which is preliminary data.</text>
</comment>
<dbReference type="InterPro" id="IPR036890">
    <property type="entry name" value="HATPase_C_sf"/>
</dbReference>
<keyword evidence="8 10" id="KW-1133">Transmembrane helix</keyword>
<evidence type="ECO:0000259" key="12">
    <source>
        <dbReference type="PROSITE" id="PS50839"/>
    </source>
</evidence>
<dbReference type="GO" id="GO:0016020">
    <property type="term" value="C:membrane"/>
    <property type="evidence" value="ECO:0007669"/>
    <property type="project" value="UniProtKB-SubCell"/>
</dbReference>
<evidence type="ECO:0000256" key="8">
    <source>
        <dbReference type="ARBA" id="ARBA00022989"/>
    </source>
</evidence>
<dbReference type="RefSeq" id="WP_132245644.1">
    <property type="nucleotide sequence ID" value="NZ_SLZU01000009.1"/>
</dbReference>
<dbReference type="InterPro" id="IPR003661">
    <property type="entry name" value="HisK_dim/P_dom"/>
</dbReference>
<accession>A0A4R3JB51</accession>
<dbReference type="PANTHER" id="PTHR43047">
    <property type="entry name" value="TWO-COMPONENT HISTIDINE PROTEIN KINASE"/>
    <property type="match status" value="1"/>
</dbReference>
<dbReference type="PROSITE" id="PS50839">
    <property type="entry name" value="CHASE"/>
    <property type="match status" value="1"/>
</dbReference>
<dbReference type="InterPro" id="IPR003594">
    <property type="entry name" value="HATPase_dom"/>
</dbReference>
<dbReference type="InterPro" id="IPR006189">
    <property type="entry name" value="CHASE_dom"/>
</dbReference>
<dbReference type="SMART" id="SM00388">
    <property type="entry name" value="HisKA"/>
    <property type="match status" value="1"/>
</dbReference>
<dbReference type="EC" id="2.7.13.3" evidence="3"/>
<evidence type="ECO:0000256" key="2">
    <source>
        <dbReference type="ARBA" id="ARBA00004370"/>
    </source>
</evidence>